<feature type="compositionally biased region" description="Gly residues" evidence="1">
    <location>
        <begin position="123"/>
        <end position="132"/>
    </location>
</feature>
<dbReference type="InterPro" id="IPR036028">
    <property type="entry name" value="SH3-like_dom_sf"/>
</dbReference>
<evidence type="ECO:0000313" key="4">
    <source>
        <dbReference type="Proteomes" id="UP001498398"/>
    </source>
</evidence>
<protein>
    <recommendedName>
        <fullName evidence="5">SH3 domain-containing protein</fullName>
    </recommendedName>
</protein>
<feature type="compositionally biased region" description="Low complexity" evidence="1">
    <location>
        <begin position="54"/>
        <end position="77"/>
    </location>
</feature>
<organism evidence="3 4">
    <name type="scientific">Marasmiellus scandens</name>
    <dbReference type="NCBI Taxonomy" id="2682957"/>
    <lineage>
        <taxon>Eukaryota</taxon>
        <taxon>Fungi</taxon>
        <taxon>Dikarya</taxon>
        <taxon>Basidiomycota</taxon>
        <taxon>Agaricomycotina</taxon>
        <taxon>Agaricomycetes</taxon>
        <taxon>Agaricomycetidae</taxon>
        <taxon>Agaricales</taxon>
        <taxon>Marasmiineae</taxon>
        <taxon>Omphalotaceae</taxon>
        <taxon>Marasmiellus</taxon>
    </lineage>
</organism>
<keyword evidence="2" id="KW-1133">Transmembrane helix</keyword>
<dbReference type="Proteomes" id="UP001498398">
    <property type="component" value="Unassembled WGS sequence"/>
</dbReference>
<keyword evidence="2" id="KW-0472">Membrane</keyword>
<keyword evidence="4" id="KW-1185">Reference proteome</keyword>
<name>A0ABR1JJU4_9AGAR</name>
<dbReference type="EMBL" id="JBANRG010000011">
    <property type="protein sequence ID" value="KAK7462356.1"/>
    <property type="molecule type" value="Genomic_DNA"/>
</dbReference>
<comment type="caution">
    <text evidence="3">The sequence shown here is derived from an EMBL/GenBank/DDBJ whole genome shotgun (WGS) entry which is preliminary data.</text>
</comment>
<proteinExistence type="predicted"/>
<feature type="region of interest" description="Disordered" evidence="1">
    <location>
        <begin position="394"/>
        <end position="431"/>
    </location>
</feature>
<feature type="transmembrane region" description="Helical" evidence="2">
    <location>
        <begin position="280"/>
        <end position="300"/>
    </location>
</feature>
<evidence type="ECO:0000313" key="3">
    <source>
        <dbReference type="EMBL" id="KAK7462356.1"/>
    </source>
</evidence>
<feature type="compositionally biased region" description="Low complexity" evidence="1">
    <location>
        <begin position="133"/>
        <end position="198"/>
    </location>
</feature>
<sequence>MHAARDTVNHHRLARLVQDENILLPREPALLNLPVALPSVPLLNPLITPLVAGPTPASSASSPESTPSDPGSSNSGGNSSGNSGGSSSGSSSSAGSGSSSSGDSSGNTGNSGGNSGSNNQGGSSSGNTGGSSNGSAGSSSGNPAPSSAAVGGNSGSSSQGSSSQGSSSHGSSPSQSSSSHGSSGSSSAANGGSHSSASTSDQQTEENENPANVVNVGSDPSISGTLGGHSATLPGTGHAASTSGASSQSGGTSANNGSGASSPGGDDSEGSPSGGLSPGALAGIVVTIAVFAAILFVLCLRRRNIMRRAKRRTRWAGQAISNESLSWGQGMGNGNMSARSSFATTYDISNGSHSGHGDIPALPPTLPPMAEIRDTHGPGFMTHTQQVDYTDATLISPTSPPQTPLINFEDDDKTRRNSVYSNRSTGSDPYSQYLVIREPPNAVTGGNGGDLPTPMSVRPFSPSEAFAFPKPPKSAESAQWASQPSLVDASEPTPNPFSDKNAEFDETEVIRRPFVPTLEDEMRVSVGERVRIVQVFTDGWALIERRAVDDKKGKGTTPDAAVRGLIPVDCFREAGQELPAFLAAKKVGSY</sequence>
<reference evidence="3 4" key="1">
    <citation type="submission" date="2024-01" db="EMBL/GenBank/DDBJ databases">
        <title>A draft genome for the cacao thread blight pathogen Marasmiellus scandens.</title>
        <authorList>
            <person name="Baruah I.K."/>
            <person name="Leung J."/>
            <person name="Bukari Y."/>
            <person name="Amoako-Attah I."/>
            <person name="Meinhardt L.W."/>
            <person name="Bailey B.A."/>
            <person name="Cohen S.P."/>
        </authorList>
    </citation>
    <scope>NUCLEOTIDE SEQUENCE [LARGE SCALE GENOMIC DNA]</scope>
    <source>
        <strain evidence="3 4">GH-19</strain>
    </source>
</reference>
<feature type="region of interest" description="Disordered" evidence="1">
    <location>
        <begin position="53"/>
        <end position="274"/>
    </location>
</feature>
<gene>
    <name evidence="3" type="ORF">VKT23_007957</name>
</gene>
<feature type="compositionally biased region" description="Polar residues" evidence="1">
    <location>
        <begin position="476"/>
        <end position="485"/>
    </location>
</feature>
<feature type="compositionally biased region" description="Low complexity" evidence="1">
    <location>
        <begin position="235"/>
        <end position="271"/>
    </location>
</feature>
<feature type="compositionally biased region" description="Gly residues" evidence="1">
    <location>
        <begin position="78"/>
        <end position="87"/>
    </location>
</feature>
<feature type="region of interest" description="Disordered" evidence="1">
    <location>
        <begin position="468"/>
        <end position="501"/>
    </location>
</feature>
<feature type="compositionally biased region" description="Low complexity" evidence="1">
    <location>
        <begin position="88"/>
        <end position="108"/>
    </location>
</feature>
<dbReference type="SUPFAM" id="SSF50044">
    <property type="entry name" value="SH3-domain"/>
    <property type="match status" value="1"/>
</dbReference>
<accession>A0ABR1JJU4</accession>
<evidence type="ECO:0000256" key="2">
    <source>
        <dbReference type="SAM" id="Phobius"/>
    </source>
</evidence>
<keyword evidence="2" id="KW-0812">Transmembrane</keyword>
<evidence type="ECO:0008006" key="5">
    <source>
        <dbReference type="Google" id="ProtNLM"/>
    </source>
</evidence>
<evidence type="ECO:0000256" key="1">
    <source>
        <dbReference type="SAM" id="MobiDB-lite"/>
    </source>
</evidence>
<feature type="compositionally biased region" description="Polar residues" evidence="1">
    <location>
        <begin position="417"/>
        <end position="430"/>
    </location>
</feature>